<reference evidence="6 7" key="1">
    <citation type="submission" date="2018-03" db="EMBL/GenBank/DDBJ databases">
        <authorList>
            <person name="Keele B.F."/>
        </authorList>
    </citation>
    <scope>NUCLEOTIDE SEQUENCE [LARGE SCALE GENOMIC DNA]</scope>
    <source>
        <strain evidence="6 7">CECT 8626</strain>
    </source>
</reference>
<evidence type="ECO:0000313" key="7">
    <source>
        <dbReference type="Proteomes" id="UP000244924"/>
    </source>
</evidence>
<dbReference type="Proteomes" id="UP000244924">
    <property type="component" value="Unassembled WGS sequence"/>
</dbReference>
<evidence type="ECO:0000256" key="4">
    <source>
        <dbReference type="PROSITE-ProRule" id="PRU00335"/>
    </source>
</evidence>
<name>A0A2R8B5E2_9RHOB</name>
<keyword evidence="2 4" id="KW-0238">DNA-binding</keyword>
<evidence type="ECO:0000259" key="5">
    <source>
        <dbReference type="PROSITE" id="PS50977"/>
    </source>
</evidence>
<accession>A0A2R8B5E2</accession>
<dbReference type="SUPFAM" id="SSF48498">
    <property type="entry name" value="Tetracyclin repressor-like, C-terminal domain"/>
    <property type="match status" value="1"/>
</dbReference>
<dbReference type="InterPro" id="IPR001647">
    <property type="entry name" value="HTH_TetR"/>
</dbReference>
<dbReference type="Pfam" id="PF00440">
    <property type="entry name" value="TetR_N"/>
    <property type="match status" value="1"/>
</dbReference>
<feature type="DNA-binding region" description="H-T-H motif" evidence="4">
    <location>
        <begin position="29"/>
        <end position="48"/>
    </location>
</feature>
<dbReference type="Pfam" id="PF16925">
    <property type="entry name" value="TetR_C_13"/>
    <property type="match status" value="1"/>
</dbReference>
<feature type="domain" description="HTH tetR-type" evidence="5">
    <location>
        <begin position="6"/>
        <end position="66"/>
    </location>
</feature>
<keyword evidence="1" id="KW-0805">Transcription regulation</keyword>
<proteinExistence type="predicted"/>
<dbReference type="InterPro" id="IPR009057">
    <property type="entry name" value="Homeodomain-like_sf"/>
</dbReference>
<evidence type="ECO:0000256" key="3">
    <source>
        <dbReference type="ARBA" id="ARBA00023163"/>
    </source>
</evidence>
<dbReference type="EMBL" id="OMOQ01000001">
    <property type="protein sequence ID" value="SPH17782.1"/>
    <property type="molecule type" value="Genomic_DNA"/>
</dbReference>
<dbReference type="SUPFAM" id="SSF46689">
    <property type="entry name" value="Homeodomain-like"/>
    <property type="match status" value="1"/>
</dbReference>
<evidence type="ECO:0000256" key="2">
    <source>
        <dbReference type="ARBA" id="ARBA00023125"/>
    </source>
</evidence>
<sequence length="193" mass="20597">MPWEKTYDDTDVLDRAMRAFWANGYEATSVSDLVAATGLNRGSLYGGFGDKRTLFVQALRHYDATEREGFLTRVAATEAPRDAILAAFEQAARDPGPGGTPPGCLLVNTALECAPHDAEIAGIVNAAFCEVEVFFRTRIEAAIADGALGSDIEPRATARALVGLFLGLRVLARSGADQALHEAVIAQARNMVT</sequence>
<gene>
    <name evidence="6" type="primary">comR</name>
    <name evidence="6" type="ORF">DEA8626_01309</name>
</gene>
<keyword evidence="7" id="KW-1185">Reference proteome</keyword>
<dbReference type="PROSITE" id="PS50977">
    <property type="entry name" value="HTH_TETR_2"/>
    <property type="match status" value="1"/>
</dbReference>
<dbReference type="PANTHER" id="PTHR47506">
    <property type="entry name" value="TRANSCRIPTIONAL REGULATORY PROTEIN"/>
    <property type="match status" value="1"/>
</dbReference>
<dbReference type="PANTHER" id="PTHR47506:SF1">
    <property type="entry name" value="HTH-TYPE TRANSCRIPTIONAL REGULATOR YJDC"/>
    <property type="match status" value="1"/>
</dbReference>
<evidence type="ECO:0000256" key="1">
    <source>
        <dbReference type="ARBA" id="ARBA00023015"/>
    </source>
</evidence>
<dbReference type="Gene3D" id="1.10.357.10">
    <property type="entry name" value="Tetracycline Repressor, domain 2"/>
    <property type="match status" value="1"/>
</dbReference>
<dbReference type="InterPro" id="IPR036271">
    <property type="entry name" value="Tet_transcr_reg_TetR-rel_C_sf"/>
</dbReference>
<keyword evidence="3" id="KW-0804">Transcription</keyword>
<dbReference type="InterPro" id="IPR011075">
    <property type="entry name" value="TetR_C"/>
</dbReference>
<dbReference type="GO" id="GO:0003677">
    <property type="term" value="F:DNA binding"/>
    <property type="evidence" value="ECO:0007669"/>
    <property type="project" value="UniProtKB-UniRule"/>
</dbReference>
<protein>
    <submittedName>
        <fullName evidence="6">HTH-type transcriptional repressor ComR</fullName>
    </submittedName>
</protein>
<organism evidence="6 7">
    <name type="scientific">Albidovulum aquaemixtae</name>
    <dbReference type="NCBI Taxonomy" id="1542388"/>
    <lineage>
        <taxon>Bacteria</taxon>
        <taxon>Pseudomonadati</taxon>
        <taxon>Pseudomonadota</taxon>
        <taxon>Alphaproteobacteria</taxon>
        <taxon>Rhodobacterales</taxon>
        <taxon>Paracoccaceae</taxon>
        <taxon>Albidovulum</taxon>
    </lineage>
</organism>
<dbReference type="Gene3D" id="1.10.10.60">
    <property type="entry name" value="Homeodomain-like"/>
    <property type="match status" value="1"/>
</dbReference>
<dbReference type="AlphaFoldDB" id="A0A2R8B5E2"/>
<evidence type="ECO:0000313" key="6">
    <source>
        <dbReference type="EMBL" id="SPH17782.1"/>
    </source>
</evidence>